<dbReference type="AlphaFoldDB" id="A0A8X8M3M2"/>
<evidence type="ECO:0000313" key="14">
    <source>
        <dbReference type="EMBL" id="URX54386.1"/>
    </source>
</evidence>
<dbReference type="GO" id="GO:0015078">
    <property type="term" value="F:proton transmembrane transporter activity"/>
    <property type="evidence" value="ECO:0007669"/>
    <property type="project" value="InterPro"/>
</dbReference>
<feature type="chain" id="PRO_5036480463" description="ATP synthase complex subunit 8" evidence="13">
    <location>
        <begin position="25"/>
        <end position="52"/>
    </location>
</feature>
<keyword evidence="10 12" id="KW-0496">Mitochondrion</keyword>
<keyword evidence="7 12" id="KW-0375">Hydrogen ion transport</keyword>
<evidence type="ECO:0000256" key="7">
    <source>
        <dbReference type="ARBA" id="ARBA00022781"/>
    </source>
</evidence>
<evidence type="ECO:0000256" key="2">
    <source>
        <dbReference type="ARBA" id="ARBA00008892"/>
    </source>
</evidence>
<keyword evidence="6 12" id="KW-0812">Transmembrane</keyword>
<comment type="subcellular location">
    <subcellularLocation>
        <location evidence="1 12">Mitochondrion membrane</location>
        <topology evidence="1 12">Single-pass membrane protein</topology>
    </subcellularLocation>
</comment>
<dbReference type="GO" id="GO:0015986">
    <property type="term" value="P:proton motive force-driven ATP synthesis"/>
    <property type="evidence" value="ECO:0007669"/>
    <property type="project" value="InterPro"/>
</dbReference>
<evidence type="ECO:0000256" key="12">
    <source>
        <dbReference type="RuleBase" id="RU003661"/>
    </source>
</evidence>
<dbReference type="EMBL" id="OM991432">
    <property type="protein sequence ID" value="URX54386.1"/>
    <property type="molecule type" value="Genomic_DNA"/>
</dbReference>
<reference evidence="14" key="1">
    <citation type="journal article" date="2022" name="Mol. Biol. Evol.">
        <title>Molecular phylogeny reveals the past transoceanic voyages of drywood termites (Isoptera, Kalotermitidae).</title>
        <authorList>
            <person name="Bucek A."/>
            <person name="Wang M."/>
            <person name="Sobotnik J."/>
            <person name="Hellemans S."/>
            <person name="Sillam-Dusses D."/>
            <person name="Mizumoto N."/>
            <person name="Stiblik P."/>
            <person name="Clitheroe C."/>
            <person name="Lu T."/>
            <person name="Gonzalez Plaza J.J."/>
            <person name="Mohagan A."/>
            <person name="Rafanomezantsoa J.J."/>
            <person name="Fisher B."/>
            <person name="Engel M.S."/>
            <person name="Roisin Y."/>
            <person name="Evans T.A."/>
            <person name="Scheffrahn R."/>
            <person name="Bourguignon T."/>
        </authorList>
    </citation>
    <scope>NUCLEOTIDE SEQUENCE</scope>
    <source>
        <strain evidence="14">Ptero-TE</strain>
    </source>
</reference>
<organism evidence="14">
    <name type="scientific">Pterotermes occidentis</name>
    <dbReference type="NCBI Taxonomy" id="2942610"/>
    <lineage>
        <taxon>Eukaryota</taxon>
        <taxon>Metazoa</taxon>
        <taxon>Ecdysozoa</taxon>
        <taxon>Arthropoda</taxon>
        <taxon>Hexapoda</taxon>
        <taxon>Insecta</taxon>
        <taxon>Pterygota</taxon>
        <taxon>Neoptera</taxon>
        <taxon>Polyneoptera</taxon>
        <taxon>Dictyoptera</taxon>
        <taxon>Blattodea</taxon>
        <taxon>Blattoidea</taxon>
        <taxon>Termitoidae</taxon>
        <taxon>Kalotermitidae</taxon>
        <taxon>Neotermitinae</taxon>
        <taxon>Pterotermes</taxon>
    </lineage>
</organism>
<evidence type="ECO:0000256" key="8">
    <source>
        <dbReference type="ARBA" id="ARBA00022989"/>
    </source>
</evidence>
<comment type="similarity">
    <text evidence="2 12">Belongs to the ATPase protein 8 family.</text>
</comment>
<dbReference type="GO" id="GO:0045259">
    <property type="term" value="C:proton-transporting ATP synthase complex"/>
    <property type="evidence" value="ECO:0007669"/>
    <property type="project" value="UniProtKB-KW"/>
</dbReference>
<comment type="subunit">
    <text evidence="3">F-type ATPases have 2 components, CF(1) - the catalytic core - and CF(0) - the membrane proton channel.</text>
</comment>
<geneLocation type="mitochondrion" evidence="14"/>
<protein>
    <recommendedName>
        <fullName evidence="12">ATP synthase complex subunit 8</fullName>
    </recommendedName>
</protein>
<dbReference type="GO" id="GO:0031966">
    <property type="term" value="C:mitochondrial membrane"/>
    <property type="evidence" value="ECO:0007669"/>
    <property type="project" value="UniProtKB-SubCell"/>
</dbReference>
<evidence type="ECO:0000256" key="4">
    <source>
        <dbReference type="ARBA" id="ARBA00022448"/>
    </source>
</evidence>
<keyword evidence="4 12" id="KW-0813">Transport</keyword>
<evidence type="ECO:0000256" key="13">
    <source>
        <dbReference type="SAM" id="SignalP"/>
    </source>
</evidence>
<gene>
    <name evidence="14" type="primary">ATP8</name>
</gene>
<keyword evidence="11" id="KW-0472">Membrane</keyword>
<evidence type="ECO:0000256" key="6">
    <source>
        <dbReference type="ARBA" id="ARBA00022692"/>
    </source>
</evidence>
<evidence type="ECO:0000256" key="3">
    <source>
        <dbReference type="ARBA" id="ARBA00011291"/>
    </source>
</evidence>
<feature type="signal peptide" evidence="13">
    <location>
        <begin position="1"/>
        <end position="24"/>
    </location>
</feature>
<accession>A0A8X8M3M2</accession>
<evidence type="ECO:0000256" key="5">
    <source>
        <dbReference type="ARBA" id="ARBA00022547"/>
    </source>
</evidence>
<keyword evidence="5 12" id="KW-0138">CF(0)</keyword>
<sequence length="52" mass="6298">MPQMMPMSWSILFMMFSLTLIVFATTNYYTSIQKAKYTLKKPTPKKIMNWKW</sequence>
<evidence type="ECO:0000256" key="1">
    <source>
        <dbReference type="ARBA" id="ARBA00004304"/>
    </source>
</evidence>
<dbReference type="InterPro" id="IPR001421">
    <property type="entry name" value="ATP8_metazoa"/>
</dbReference>
<evidence type="ECO:0000256" key="10">
    <source>
        <dbReference type="ARBA" id="ARBA00023128"/>
    </source>
</evidence>
<evidence type="ECO:0000256" key="11">
    <source>
        <dbReference type="ARBA" id="ARBA00023136"/>
    </source>
</evidence>
<keyword evidence="13" id="KW-0732">Signal</keyword>
<dbReference type="Pfam" id="PF00895">
    <property type="entry name" value="ATP-synt_8"/>
    <property type="match status" value="1"/>
</dbReference>
<keyword evidence="9 12" id="KW-0406">Ion transport</keyword>
<keyword evidence="8" id="KW-1133">Transmembrane helix</keyword>
<evidence type="ECO:0000256" key="9">
    <source>
        <dbReference type="ARBA" id="ARBA00023065"/>
    </source>
</evidence>
<proteinExistence type="inferred from homology"/>
<name>A0A8X8M3M2_9NEOP</name>